<dbReference type="Proteomes" id="UP001279734">
    <property type="component" value="Unassembled WGS sequence"/>
</dbReference>
<dbReference type="AlphaFoldDB" id="A0AAD3XIQ4"/>
<organism evidence="1 2">
    <name type="scientific">Nepenthes gracilis</name>
    <name type="common">Slender pitcher plant</name>
    <dbReference type="NCBI Taxonomy" id="150966"/>
    <lineage>
        <taxon>Eukaryota</taxon>
        <taxon>Viridiplantae</taxon>
        <taxon>Streptophyta</taxon>
        <taxon>Embryophyta</taxon>
        <taxon>Tracheophyta</taxon>
        <taxon>Spermatophyta</taxon>
        <taxon>Magnoliopsida</taxon>
        <taxon>eudicotyledons</taxon>
        <taxon>Gunneridae</taxon>
        <taxon>Pentapetalae</taxon>
        <taxon>Caryophyllales</taxon>
        <taxon>Nepenthaceae</taxon>
        <taxon>Nepenthes</taxon>
    </lineage>
</organism>
<dbReference type="EMBL" id="BSYO01000006">
    <property type="protein sequence ID" value="GMH06014.1"/>
    <property type="molecule type" value="Genomic_DNA"/>
</dbReference>
<protein>
    <submittedName>
        <fullName evidence="1">Uncharacterized protein</fullName>
    </submittedName>
</protein>
<keyword evidence="2" id="KW-1185">Reference proteome</keyword>
<comment type="caution">
    <text evidence="1">The sequence shown here is derived from an EMBL/GenBank/DDBJ whole genome shotgun (WGS) entry which is preliminary data.</text>
</comment>
<name>A0AAD3XIQ4_NEPGR</name>
<evidence type="ECO:0000313" key="2">
    <source>
        <dbReference type="Proteomes" id="UP001279734"/>
    </source>
</evidence>
<gene>
    <name evidence="1" type="ORF">Nepgr_007854</name>
</gene>
<accession>A0AAD3XIQ4</accession>
<proteinExistence type="predicted"/>
<sequence length="392" mass="43094">MNIARVCVEVAADACLPSIVRLRAGNSVGQPNQAIIEVSIVYQWKTSRCGKCSKVGHSESHCKPTKEFRPTGIIIKTSPVPRGRGKPSNHHTNIERKVVPEPAMSNAIVNYTDPIKSRKNIAETNFETVKPLNNHDIESRTGTQLRRDHCPGISCSNTFEVLQLVGDVSQLPESDPLNGDNKEVEISETFIQPPLDSQPCLLDRDSNAMCSSNGFTPTTCVLEDMQSSFDNMILKEAEHKPFPEARRDPSSMRQGIQPSTLIYSCSNINKLLKGRDPIRVVTKPNEAKQDRTQLAPTSFAEMRTTILNPDACNGPPHNGAQYFRSSKQISITYYPGSNTNIGFRRHSAATGPKNRQCVVGPAGAGPTTCGSPISYNNNHYRGRVNKQQLAAK</sequence>
<evidence type="ECO:0000313" key="1">
    <source>
        <dbReference type="EMBL" id="GMH06014.1"/>
    </source>
</evidence>
<reference evidence="1" key="1">
    <citation type="submission" date="2023-05" db="EMBL/GenBank/DDBJ databases">
        <title>Nepenthes gracilis genome sequencing.</title>
        <authorList>
            <person name="Fukushima K."/>
        </authorList>
    </citation>
    <scope>NUCLEOTIDE SEQUENCE</scope>
    <source>
        <strain evidence="1">SING2019-196</strain>
    </source>
</reference>